<dbReference type="Pfam" id="PF23023">
    <property type="entry name" value="Anti-Pycsar_Apyc1"/>
    <property type="match status" value="1"/>
</dbReference>
<feature type="domain" description="tRNase Z endonuclease" evidence="22">
    <location>
        <begin position="136"/>
        <end position="192"/>
    </location>
</feature>
<dbReference type="InterPro" id="IPR013471">
    <property type="entry name" value="RNase_Z/BN"/>
</dbReference>
<dbReference type="eggNOG" id="KOG2121">
    <property type="taxonomic scope" value="Eukaryota"/>
</dbReference>
<dbReference type="Pfam" id="PF13691">
    <property type="entry name" value="Lactamase_B_4"/>
    <property type="match status" value="1"/>
</dbReference>
<dbReference type="AlphaFoldDB" id="A0A061GAG6"/>
<evidence type="ECO:0000256" key="8">
    <source>
        <dbReference type="ARBA" id="ARBA00011738"/>
    </source>
</evidence>
<sequence length="967" mass="106701">MPCISPNLRLLFFPVKPALSLPLFISKPNPKPFSLFTLLASSSPSKRPRSVPYRDSLNLARRRSSTFNERKGRGREVAMEETVEESGGSSSSSFGFNKRRAEGKDKSDRPNKNPQLKERKLNPTNTIAYVQILGTGMDTQDTSPSVLLFFDKQRFIFNAGEGLQRFCTEHKIKLSKIDHIFLSRVCSETAGGLPGLLLTLAGMGEEGYTVKIWGPSDLNFLVGAMKSFIPHAAMVHTQSFGPASTSDDAADMPTPSKVADPIVLVEDEVVKISAILLQPHCSGQSQIKPGEMSVIYVCELPELMGKFDPKKAAALGLKAGPKYGELQHGKSVKSDSLDIMVHPSDVMDPPVPGPIVFLVDCPTESHVQELLSIECLNGYYTDVSGHLTQGTKPVNCVIHLSPASVVSSPNYQKWMKKFGSAQHIMAGHETKNLEVPILKSSARIAARLNYLCPQFFPAPGFWSLQHLNYKESDAIASREGRASKICESISAENLLKFTLRPYAQLGLDRSHIPTLIGQSEVIDELHSEIPEIADAAQQVRQLWRGLKGSREELTPLNDNRVIVEEPWLAENTLPNCLENIRRDDLEIVLLGTGSSQPSKYRNVSSVYINLFSKGSLLLDCGEGTLGQLKRRYGVDGADTAIRNLKCVWISHIHADHHTGLARVLALRRDLLKGVPHEPLLVIGPRQLKRYLDAYQRLEDLDMQFLDCRSTTEASWDTFESDKESNNDGSSPGSPRHSNVNNESMQDINGTLFARGSRMQSYWRRPGSPVDHSAAYPFLKNLKKVLGEAGLEALVSFPVVHCPQAFGIVLKAAERVNSVGKVIPGWKIVYSGDTRPCPELVDASRGATVLIHEATFEDGLVEEAVARNHSTTKEAIEVGNSAGAYRIVLTHFSQRYPKIPVFDETHMHKTCIAFDMMSINIADLPVLPKVVPYLKLLFRNEMAVDESDDVIDTRGAALATQTAFGFES</sequence>
<dbReference type="HOGENOM" id="CLU_006220_2_0_1"/>
<dbReference type="CDD" id="cd07718">
    <property type="entry name" value="RNaseZ_ELAC1_ELAC2-C-term-like_MBL-fold"/>
    <property type="match status" value="1"/>
</dbReference>
<evidence type="ECO:0000256" key="9">
    <source>
        <dbReference type="ARBA" id="ARBA00012477"/>
    </source>
</evidence>
<dbReference type="SUPFAM" id="SSF56281">
    <property type="entry name" value="Metallo-hydrolase/oxidoreductase"/>
    <property type="match status" value="2"/>
</dbReference>
<evidence type="ECO:0000256" key="14">
    <source>
        <dbReference type="ARBA" id="ARBA00022801"/>
    </source>
</evidence>
<protein>
    <recommendedName>
        <fullName evidence="9">ribonuclease Z</fullName>
        <ecNumber evidence="9">3.1.26.11</ecNumber>
    </recommendedName>
</protein>
<evidence type="ECO:0000256" key="10">
    <source>
        <dbReference type="ARBA" id="ARBA00022694"/>
    </source>
</evidence>
<evidence type="ECO:0000259" key="22">
    <source>
        <dbReference type="Pfam" id="PF13691"/>
    </source>
</evidence>
<dbReference type="GO" id="GO:1990180">
    <property type="term" value="P:mitochondrial tRNA 3'-end processing"/>
    <property type="evidence" value="ECO:0000318"/>
    <property type="project" value="GO_Central"/>
</dbReference>
<evidence type="ECO:0000313" key="23">
    <source>
        <dbReference type="EMBL" id="EOY26865.1"/>
    </source>
</evidence>
<accession>A0A061GAG6</accession>
<comment type="cofactor">
    <cofactor evidence="3">
        <name>Mn(2+)</name>
        <dbReference type="ChEBI" id="CHEBI:29035"/>
    </cofactor>
</comment>
<evidence type="ECO:0000256" key="6">
    <source>
        <dbReference type="ARBA" id="ARBA00004173"/>
    </source>
</evidence>
<evidence type="ECO:0000256" key="13">
    <source>
        <dbReference type="ARBA" id="ARBA00022759"/>
    </source>
</evidence>
<comment type="subunit">
    <text evidence="8">Homodimer.</text>
</comment>
<dbReference type="STRING" id="3641.A0A061GAG6"/>
<dbReference type="InterPro" id="IPR036866">
    <property type="entry name" value="RibonucZ/Hydroxyglut_hydro"/>
</dbReference>
<comment type="cofactor">
    <cofactor evidence="5">
        <name>Zn(2+)</name>
        <dbReference type="ChEBI" id="CHEBI:29105"/>
    </cofactor>
</comment>
<keyword evidence="16" id="KW-0106">Calcium</keyword>
<dbReference type="Gene3D" id="3.60.15.10">
    <property type="entry name" value="Ribonuclease Z/Hydroxyacylglutathione hydrolase-like"/>
    <property type="match status" value="2"/>
</dbReference>
<dbReference type="PANTHER" id="PTHR12553:SF49">
    <property type="entry name" value="ZINC PHOSPHODIESTERASE ELAC PROTEIN 2"/>
    <property type="match status" value="1"/>
</dbReference>
<keyword evidence="13" id="KW-0255">Endonuclease</keyword>
<evidence type="ECO:0000256" key="17">
    <source>
        <dbReference type="ARBA" id="ARBA00022842"/>
    </source>
</evidence>
<keyword evidence="19" id="KW-0496">Mitochondrion</keyword>
<dbReference type="InterPro" id="IPR027794">
    <property type="entry name" value="tRNase_Z_dom"/>
</dbReference>
<dbReference type="HAMAP" id="MF_01818">
    <property type="entry name" value="RNase_Z_BN"/>
    <property type="match status" value="1"/>
</dbReference>
<evidence type="ECO:0000256" key="16">
    <source>
        <dbReference type="ARBA" id="ARBA00022837"/>
    </source>
</evidence>
<evidence type="ECO:0000256" key="18">
    <source>
        <dbReference type="ARBA" id="ARBA00022946"/>
    </source>
</evidence>
<evidence type="ECO:0000256" key="1">
    <source>
        <dbReference type="ARBA" id="ARBA00000402"/>
    </source>
</evidence>
<keyword evidence="17" id="KW-0460">Magnesium</keyword>
<evidence type="ECO:0000256" key="15">
    <source>
        <dbReference type="ARBA" id="ARBA00022833"/>
    </source>
</evidence>
<dbReference type="FunFam" id="3.60.15.10:FF:000037">
    <property type="entry name" value="tRNAse Z4"/>
    <property type="match status" value="1"/>
</dbReference>
<evidence type="ECO:0000256" key="21">
    <source>
        <dbReference type="SAM" id="MobiDB-lite"/>
    </source>
</evidence>
<feature type="compositionally biased region" description="Basic and acidic residues" evidence="21">
    <location>
        <begin position="99"/>
        <end position="120"/>
    </location>
</feature>
<feature type="compositionally biased region" description="Low complexity" evidence="21">
    <location>
        <begin position="86"/>
        <end position="96"/>
    </location>
</feature>
<dbReference type="OMA" id="INYICQL"/>
<dbReference type="GO" id="GO:0042781">
    <property type="term" value="F:3'-tRNA processing endoribonuclease activity"/>
    <property type="evidence" value="ECO:0000318"/>
    <property type="project" value="GO_Central"/>
</dbReference>
<feature type="region of interest" description="Disordered" evidence="21">
    <location>
        <begin position="64"/>
        <end position="120"/>
    </location>
</feature>
<gene>
    <name evidence="23" type="ORF">TCM_028839</name>
</gene>
<evidence type="ECO:0000256" key="11">
    <source>
        <dbReference type="ARBA" id="ARBA00022722"/>
    </source>
</evidence>
<comment type="catalytic activity">
    <reaction evidence="1">
        <text>Endonucleolytic cleavage of RNA, removing extra 3' nucleotides from tRNA precursor, generating 3' termini of tRNAs. A 3'-hydroxy group is left at the tRNA terminus and a 5'-phosphoryl group is left at the trailer molecule.</text>
        <dbReference type="EC" id="3.1.26.11"/>
    </reaction>
</comment>
<feature type="region of interest" description="Disordered" evidence="21">
    <location>
        <begin position="716"/>
        <end position="744"/>
    </location>
</feature>
<evidence type="ECO:0000256" key="7">
    <source>
        <dbReference type="ARBA" id="ARBA00007823"/>
    </source>
</evidence>
<keyword evidence="11" id="KW-0540">Nuclease</keyword>
<dbReference type="Proteomes" id="UP000026915">
    <property type="component" value="Chromosome 6"/>
</dbReference>
<proteinExistence type="inferred from homology"/>
<evidence type="ECO:0000256" key="12">
    <source>
        <dbReference type="ARBA" id="ARBA00022723"/>
    </source>
</evidence>
<evidence type="ECO:0000256" key="20">
    <source>
        <dbReference type="ARBA" id="ARBA00023211"/>
    </source>
</evidence>
<keyword evidence="14" id="KW-0378">Hydrolase</keyword>
<comment type="cofactor">
    <cofactor evidence="2">
        <name>Ca(2+)</name>
        <dbReference type="ChEBI" id="CHEBI:29108"/>
    </cofactor>
</comment>
<keyword evidence="18" id="KW-0809">Transit peptide</keyword>
<dbReference type="FunFam" id="3.60.15.10:FF:000052">
    <property type="entry name" value="tRNAse Z TRZ4, mitochondrial"/>
    <property type="match status" value="1"/>
</dbReference>
<keyword evidence="24" id="KW-1185">Reference proteome</keyword>
<dbReference type="PANTHER" id="PTHR12553">
    <property type="entry name" value="ZINC PHOSPHODIESTERASE ELAC PROTEIN 2"/>
    <property type="match status" value="1"/>
</dbReference>
<feature type="compositionally biased region" description="Basic and acidic residues" evidence="21">
    <location>
        <begin position="68"/>
        <end position="78"/>
    </location>
</feature>
<feature type="compositionally biased region" description="Polar residues" evidence="21">
    <location>
        <begin position="726"/>
        <end position="744"/>
    </location>
</feature>
<comment type="cofactor">
    <cofactor evidence="4">
        <name>Mg(2+)</name>
        <dbReference type="ChEBI" id="CHEBI:18420"/>
    </cofactor>
</comment>
<keyword evidence="20" id="KW-0464">Manganese</keyword>
<dbReference type="InterPro" id="IPR047151">
    <property type="entry name" value="RNZ2-like"/>
</dbReference>
<dbReference type="GO" id="GO:0046872">
    <property type="term" value="F:metal ion binding"/>
    <property type="evidence" value="ECO:0007669"/>
    <property type="project" value="UniProtKB-KW"/>
</dbReference>
<reference evidence="23 24" key="1">
    <citation type="journal article" date="2013" name="Genome Biol.">
        <title>The genome sequence of the most widely cultivated cacao type and its use to identify candidate genes regulating pod color.</title>
        <authorList>
            <person name="Motamayor J.C."/>
            <person name="Mockaitis K."/>
            <person name="Schmutz J."/>
            <person name="Haiminen N."/>
            <person name="Iii D.L."/>
            <person name="Cornejo O."/>
            <person name="Findley S.D."/>
            <person name="Zheng P."/>
            <person name="Utro F."/>
            <person name="Royaert S."/>
            <person name="Saski C."/>
            <person name="Jenkins J."/>
            <person name="Podicheti R."/>
            <person name="Zhao M."/>
            <person name="Scheffler B.E."/>
            <person name="Stack J.C."/>
            <person name="Feltus F.A."/>
            <person name="Mustiga G.M."/>
            <person name="Amores F."/>
            <person name="Phillips W."/>
            <person name="Marelli J.P."/>
            <person name="May G.D."/>
            <person name="Shapiro H."/>
            <person name="Ma J."/>
            <person name="Bustamante C.D."/>
            <person name="Schnell R.J."/>
            <person name="Main D."/>
            <person name="Gilbert D."/>
            <person name="Parida L."/>
            <person name="Kuhn D.N."/>
        </authorList>
    </citation>
    <scope>NUCLEOTIDE SEQUENCE [LARGE SCALE GENOMIC DNA]</scope>
    <source>
        <strain evidence="24">cv. Matina 1-6</strain>
    </source>
</reference>
<evidence type="ECO:0000256" key="4">
    <source>
        <dbReference type="ARBA" id="ARBA00001946"/>
    </source>
</evidence>
<dbReference type="InParanoid" id="A0A061GAG6"/>
<evidence type="ECO:0000256" key="19">
    <source>
        <dbReference type="ARBA" id="ARBA00023128"/>
    </source>
</evidence>
<name>A0A061GAG6_THECC</name>
<evidence type="ECO:0000313" key="24">
    <source>
        <dbReference type="Proteomes" id="UP000026915"/>
    </source>
</evidence>
<keyword evidence="12" id="KW-0479">Metal-binding</keyword>
<dbReference type="GO" id="GO:0005739">
    <property type="term" value="C:mitochondrion"/>
    <property type="evidence" value="ECO:0000318"/>
    <property type="project" value="GO_Central"/>
</dbReference>
<evidence type="ECO:0000256" key="5">
    <source>
        <dbReference type="ARBA" id="ARBA00001947"/>
    </source>
</evidence>
<organism evidence="23 24">
    <name type="scientific">Theobroma cacao</name>
    <name type="common">Cacao</name>
    <name type="synonym">Cocoa</name>
    <dbReference type="NCBI Taxonomy" id="3641"/>
    <lineage>
        <taxon>Eukaryota</taxon>
        <taxon>Viridiplantae</taxon>
        <taxon>Streptophyta</taxon>
        <taxon>Embryophyta</taxon>
        <taxon>Tracheophyta</taxon>
        <taxon>Spermatophyta</taxon>
        <taxon>Magnoliopsida</taxon>
        <taxon>eudicotyledons</taxon>
        <taxon>Gunneridae</taxon>
        <taxon>Pentapetalae</taxon>
        <taxon>rosids</taxon>
        <taxon>malvids</taxon>
        <taxon>Malvales</taxon>
        <taxon>Malvaceae</taxon>
        <taxon>Byttnerioideae</taxon>
        <taxon>Theobroma</taxon>
    </lineage>
</organism>
<evidence type="ECO:0000256" key="3">
    <source>
        <dbReference type="ARBA" id="ARBA00001936"/>
    </source>
</evidence>
<comment type="similarity">
    <text evidence="7">Belongs to the RNase Z family.</text>
</comment>
<dbReference type="EC" id="3.1.26.11" evidence="9"/>
<dbReference type="EMBL" id="CM001884">
    <property type="protein sequence ID" value="EOY26865.1"/>
    <property type="molecule type" value="Genomic_DNA"/>
</dbReference>
<dbReference type="Gramene" id="EOY26865">
    <property type="protein sequence ID" value="EOY26865"/>
    <property type="gene ID" value="TCM_028839"/>
</dbReference>
<keyword evidence="10" id="KW-0819">tRNA processing</keyword>
<dbReference type="FunCoup" id="A0A061GAG6">
    <property type="interactions" value="3355"/>
</dbReference>
<keyword evidence="15" id="KW-0862">Zinc</keyword>
<comment type="subcellular location">
    <subcellularLocation>
        <location evidence="6">Mitochondrion</location>
    </subcellularLocation>
</comment>
<evidence type="ECO:0000256" key="2">
    <source>
        <dbReference type="ARBA" id="ARBA00001913"/>
    </source>
</evidence>